<protein>
    <submittedName>
        <fullName evidence="15">Receptor-like protein EIX2</fullName>
    </submittedName>
</protein>
<evidence type="ECO:0000256" key="7">
    <source>
        <dbReference type="ARBA" id="ARBA00022737"/>
    </source>
</evidence>
<evidence type="ECO:0000256" key="3">
    <source>
        <dbReference type="ARBA" id="ARBA00022475"/>
    </source>
</evidence>
<dbReference type="InterPro" id="IPR032675">
    <property type="entry name" value="LRR_dom_sf"/>
</dbReference>
<dbReference type="PANTHER" id="PTHR48063">
    <property type="entry name" value="LRR RECEPTOR-LIKE KINASE"/>
    <property type="match status" value="1"/>
</dbReference>
<dbReference type="Pfam" id="PF13855">
    <property type="entry name" value="LRR_8"/>
    <property type="match status" value="2"/>
</dbReference>
<dbReference type="Pfam" id="PF08263">
    <property type="entry name" value="LRRNT_2"/>
    <property type="match status" value="1"/>
</dbReference>
<dbReference type="PANTHER" id="PTHR48063:SF90">
    <property type="entry name" value="OS11G0565920 PROTEIN"/>
    <property type="match status" value="1"/>
</dbReference>
<keyword evidence="9" id="KW-0472">Membrane</keyword>
<keyword evidence="3" id="KW-1003">Cell membrane</keyword>
<keyword evidence="5" id="KW-0812">Transmembrane</keyword>
<evidence type="ECO:0000256" key="10">
    <source>
        <dbReference type="ARBA" id="ARBA00023180"/>
    </source>
</evidence>
<evidence type="ECO:0000256" key="5">
    <source>
        <dbReference type="ARBA" id="ARBA00022692"/>
    </source>
</evidence>
<dbReference type="GO" id="GO:0005886">
    <property type="term" value="C:plasma membrane"/>
    <property type="evidence" value="ECO:0007669"/>
    <property type="project" value="UniProtKB-SubCell"/>
</dbReference>
<evidence type="ECO:0000256" key="8">
    <source>
        <dbReference type="ARBA" id="ARBA00022989"/>
    </source>
</evidence>
<sequence>MGVKLTGALLVVLLYLKFSICDGVSIKGCKENERKALLDLKEGLKDPGRRLSSWVGQDCCIWRGVQCDNQTGHVVQLDLGNKRPLHDMFQYGPRSEPLEGEISPALLWLKHLKYLDLSMNFFGGIQIPAFIGSLAQLRYLDLSCAGFSGLVPHELGNLSHLHHLDLSNPFYSSWNKLYIVGSYWLSNLSSLQYLNLNFVGLSKATDWLESLNTLPSVSEIYLSNCTLELPLSLAQVNLTKLKVLDLSSNNVHSVVPPWLFKLSSLENLDLSVNAFKELVPSAIGNLTSLRVLNLANNRVLEVGVPLSLENLCMLTSLDLSGNKYLHGDLNELGEVFSGCIKDSLEILNWVFSELTGQFPDWLGNLKSLKMLNLYGNYFYGPFLQLGLHSLKKLDVSRNTLNGSVPVNLAHLAGLAKLQHLGFSANEFRVDLGSQWVPPLGLKMLLMWNSKLGPGFPSWIQKLENLSALLLSNAGISDTLPDWFWNFSANLQLVDLSLNVIRGKLPATLEHLSNLRYVDLSGNSFEGSLPQFPANLEYLLLFSNTITGRIPETLCYLKKLAALDLSKNQLIGEIPDCWNHSLRPRLFTFDLSDNKLSGGIPTTICSSSLDYLHLSNNNLSGKLPLSLRNCRALRTLDLGQNKISGSIPTWLPKSLLNLEALRLRSNMFVGLIPPGLGNLTALRVIDFAYNHLSGLIPHSFGNLKAMRVAHTIFYNKKVAFVAYDKISLDYVDNMEILYMTSNKLGLGYMDNMRVNLKGKDVRYGKLLPLVISIDLSRGIPQEINMLRWLESLDLSMNNLSGPIPATMTMLSLLSHLNLSYNNLSGEIPYGGQLFSLLDPSIYAGNSALCGLPISKECKNDRVAPHQKTSYDGGIVSQDDNNWLLLSMEVGYCFGLFTFGGLLLLKSEWSFSFFQFIDNFHV</sequence>
<evidence type="ECO:0000256" key="4">
    <source>
        <dbReference type="ARBA" id="ARBA00022614"/>
    </source>
</evidence>
<dbReference type="SMART" id="SM00369">
    <property type="entry name" value="LRR_TYP"/>
    <property type="match status" value="13"/>
</dbReference>
<keyword evidence="7" id="KW-0677">Repeat</keyword>
<evidence type="ECO:0000259" key="12">
    <source>
        <dbReference type="Pfam" id="PF08263"/>
    </source>
</evidence>
<feature type="signal peptide" evidence="11">
    <location>
        <begin position="1"/>
        <end position="23"/>
    </location>
</feature>
<evidence type="ECO:0000259" key="13">
    <source>
        <dbReference type="Pfam" id="PF23598"/>
    </source>
</evidence>
<feature type="domain" description="Leucine-rich repeat-containing N-terminal plant-type" evidence="12">
    <location>
        <begin position="32"/>
        <end position="68"/>
    </location>
</feature>
<organism evidence="14 15">
    <name type="scientific">Dioscorea cayennensis subsp. rotundata</name>
    <name type="common">White Guinea yam</name>
    <name type="synonym">Dioscorea rotundata</name>
    <dbReference type="NCBI Taxonomy" id="55577"/>
    <lineage>
        <taxon>Eukaryota</taxon>
        <taxon>Viridiplantae</taxon>
        <taxon>Streptophyta</taxon>
        <taxon>Embryophyta</taxon>
        <taxon>Tracheophyta</taxon>
        <taxon>Spermatophyta</taxon>
        <taxon>Magnoliopsida</taxon>
        <taxon>Liliopsida</taxon>
        <taxon>Dioscoreales</taxon>
        <taxon>Dioscoreaceae</taxon>
        <taxon>Dioscorea</taxon>
    </lineage>
</organism>
<dbReference type="Pfam" id="PF00560">
    <property type="entry name" value="LRR_1"/>
    <property type="match status" value="8"/>
</dbReference>
<dbReference type="Pfam" id="PF23598">
    <property type="entry name" value="LRR_14"/>
    <property type="match status" value="1"/>
</dbReference>
<feature type="domain" description="Disease resistance R13L4/SHOC-2-like LRR" evidence="13">
    <location>
        <begin position="282"/>
        <end position="470"/>
    </location>
</feature>
<keyword evidence="4" id="KW-0433">Leucine-rich repeat</keyword>
<reference evidence="15" key="1">
    <citation type="submission" date="2025-08" db="UniProtKB">
        <authorList>
            <consortium name="RefSeq"/>
        </authorList>
    </citation>
    <scope>IDENTIFICATION</scope>
</reference>
<feature type="chain" id="PRO_5044290725" evidence="11">
    <location>
        <begin position="24"/>
        <end position="920"/>
    </location>
</feature>
<dbReference type="InterPro" id="IPR055414">
    <property type="entry name" value="LRR_R13L4/SHOC2-like"/>
</dbReference>
<dbReference type="Gene3D" id="3.80.10.10">
    <property type="entry name" value="Ribonuclease Inhibitor"/>
    <property type="match status" value="4"/>
</dbReference>
<keyword evidence="10" id="KW-0325">Glycoprotein</keyword>
<dbReference type="AlphaFoldDB" id="A0AB40CDW4"/>
<dbReference type="InterPro" id="IPR001611">
    <property type="entry name" value="Leu-rich_rpt"/>
</dbReference>
<evidence type="ECO:0000313" key="15">
    <source>
        <dbReference type="RefSeq" id="XP_039136503.1"/>
    </source>
</evidence>
<dbReference type="InterPro" id="IPR003591">
    <property type="entry name" value="Leu-rich_rpt_typical-subtyp"/>
</dbReference>
<dbReference type="SUPFAM" id="SSF52058">
    <property type="entry name" value="L domain-like"/>
    <property type="match status" value="2"/>
</dbReference>
<dbReference type="SMART" id="SM00365">
    <property type="entry name" value="LRR_SD22"/>
    <property type="match status" value="5"/>
</dbReference>
<comment type="similarity">
    <text evidence="2">Belongs to the RLP family.</text>
</comment>
<keyword evidence="8" id="KW-1133">Transmembrane helix</keyword>
<evidence type="ECO:0000256" key="6">
    <source>
        <dbReference type="ARBA" id="ARBA00022729"/>
    </source>
</evidence>
<accession>A0AB40CDW4</accession>
<dbReference type="InterPro" id="IPR013210">
    <property type="entry name" value="LRR_N_plant-typ"/>
</dbReference>
<proteinExistence type="inferred from homology"/>
<dbReference type="FunFam" id="3.80.10.10:FF:000095">
    <property type="entry name" value="LRR receptor-like serine/threonine-protein kinase GSO1"/>
    <property type="match status" value="1"/>
</dbReference>
<evidence type="ECO:0000256" key="1">
    <source>
        <dbReference type="ARBA" id="ARBA00004251"/>
    </source>
</evidence>
<dbReference type="RefSeq" id="XP_039136503.1">
    <property type="nucleotide sequence ID" value="XM_039280569.1"/>
</dbReference>
<keyword evidence="14" id="KW-1185">Reference proteome</keyword>
<dbReference type="Proteomes" id="UP001515500">
    <property type="component" value="Chromosome 2"/>
</dbReference>
<evidence type="ECO:0000256" key="9">
    <source>
        <dbReference type="ARBA" id="ARBA00023136"/>
    </source>
</evidence>
<dbReference type="GeneID" id="120273844"/>
<evidence type="ECO:0000256" key="11">
    <source>
        <dbReference type="SAM" id="SignalP"/>
    </source>
</evidence>
<evidence type="ECO:0000313" key="14">
    <source>
        <dbReference type="Proteomes" id="UP001515500"/>
    </source>
</evidence>
<comment type="subcellular location">
    <subcellularLocation>
        <location evidence="1">Cell membrane</location>
        <topology evidence="1">Single-pass type I membrane protein</topology>
    </subcellularLocation>
</comment>
<dbReference type="InterPro" id="IPR046956">
    <property type="entry name" value="RLP23-like"/>
</dbReference>
<keyword evidence="6 11" id="KW-0732">Signal</keyword>
<name>A0AB40CDW4_DIOCR</name>
<evidence type="ECO:0000256" key="2">
    <source>
        <dbReference type="ARBA" id="ARBA00009592"/>
    </source>
</evidence>
<gene>
    <name evidence="15" type="primary">LOC120273844</name>
</gene>